<evidence type="ECO:0000313" key="1">
    <source>
        <dbReference type="EMBL" id="MBB4623916.1"/>
    </source>
</evidence>
<sequence>MKGFDICINDENVKAGLEAGVVVINIDVYNRISVCGVDYSNFASVNWIQSKLNPEDKIKVTVLDIDENSPFSVDVIDRQELLKEYKMLKQDLEKEGLL</sequence>
<organism evidence="1 2">
    <name type="scientific">Parabacteroides faecis</name>
    <dbReference type="NCBI Taxonomy" id="1217282"/>
    <lineage>
        <taxon>Bacteria</taxon>
        <taxon>Pseudomonadati</taxon>
        <taxon>Bacteroidota</taxon>
        <taxon>Bacteroidia</taxon>
        <taxon>Bacteroidales</taxon>
        <taxon>Tannerellaceae</taxon>
        <taxon>Parabacteroides</taxon>
    </lineage>
</organism>
<gene>
    <name evidence="1" type="ORF">GGQ57_003840</name>
</gene>
<evidence type="ECO:0000313" key="2">
    <source>
        <dbReference type="Proteomes" id="UP000533637"/>
    </source>
</evidence>
<dbReference type="EMBL" id="JACHOC010000008">
    <property type="protein sequence ID" value="MBB4623916.1"/>
    <property type="molecule type" value="Genomic_DNA"/>
</dbReference>
<comment type="caution">
    <text evidence="1">The sequence shown here is derived from an EMBL/GenBank/DDBJ whole genome shotgun (WGS) entry which is preliminary data.</text>
</comment>
<reference evidence="1 2" key="1">
    <citation type="submission" date="2020-08" db="EMBL/GenBank/DDBJ databases">
        <title>Genomic Encyclopedia of Type Strains, Phase IV (KMG-IV): sequencing the most valuable type-strain genomes for metagenomic binning, comparative biology and taxonomic classification.</title>
        <authorList>
            <person name="Goeker M."/>
        </authorList>
    </citation>
    <scope>NUCLEOTIDE SEQUENCE [LARGE SCALE GENOMIC DNA]</scope>
    <source>
        <strain evidence="1 2">DSM 102983</strain>
    </source>
</reference>
<accession>A0ABR6KQZ2</accession>
<dbReference type="Proteomes" id="UP000533637">
    <property type="component" value="Unassembled WGS sequence"/>
</dbReference>
<proteinExistence type="predicted"/>
<keyword evidence="2" id="KW-1185">Reference proteome</keyword>
<dbReference type="RefSeq" id="WP_183671787.1">
    <property type="nucleotide sequence ID" value="NZ_BMPB01000011.1"/>
</dbReference>
<name>A0ABR6KQZ2_9BACT</name>
<protein>
    <submittedName>
        <fullName evidence="1">Uncharacterized protein</fullName>
    </submittedName>
</protein>